<dbReference type="Gene3D" id="3.40.50.300">
    <property type="entry name" value="P-loop containing nucleotide triphosphate hydrolases"/>
    <property type="match status" value="1"/>
</dbReference>
<protein>
    <recommendedName>
        <fullName evidence="1">ATP-dependent DNA helicase</fullName>
        <ecNumber evidence="1">5.6.2.3</ecNumber>
    </recommendedName>
</protein>
<dbReference type="InterPro" id="IPR027417">
    <property type="entry name" value="P-loop_NTPase"/>
</dbReference>
<dbReference type="STRING" id="1291518.A0A0D9NHH2"/>
<dbReference type="GO" id="GO:0000723">
    <property type="term" value="P:telomere maintenance"/>
    <property type="evidence" value="ECO:0007669"/>
    <property type="project" value="InterPro"/>
</dbReference>
<feature type="domain" description="DNA helicase Pif1-like DEAD-box helicase" evidence="2">
    <location>
        <begin position="203"/>
        <end position="275"/>
    </location>
</feature>
<evidence type="ECO:0000256" key="1">
    <source>
        <dbReference type="RuleBase" id="RU363044"/>
    </source>
</evidence>
<dbReference type="EC" id="5.6.2.3" evidence="1"/>
<evidence type="ECO:0000313" key="3">
    <source>
        <dbReference type="EMBL" id="KJK73429.1"/>
    </source>
</evidence>
<keyword evidence="1" id="KW-0547">Nucleotide-binding</keyword>
<sequence length="315" mass="33753">GEGEGDEEAASVHESDSIGNTTRLIDVMRGALGSNQITAGSPELMATLKQLCHFQLSGLSSAGELYATVIPERGERRIGIHGGTLSGASIPPQDQVKAIKSQQICASRERERMIQGILNMAVTHETEQGNVMRHVLSGFGEEDIEMPGADLEERVGEAGPGVEVNFGISTSFLETGKALAARFKLNKRQTIALLIICRQLDLIQCSAKSEVGQLCQFVGGEGGTGKSRVIETLVELFACKKISNRLLITATSGTAASRINGITIHSACGFSKDQATGTSMGKDLDGVRLAKVTERFIHGQTRMNWQEKDLLVIDE</sequence>
<gene>
    <name evidence="3" type="ORF">H634G_11356</name>
</gene>
<dbReference type="GO" id="GO:0006310">
    <property type="term" value="P:DNA recombination"/>
    <property type="evidence" value="ECO:0007669"/>
    <property type="project" value="UniProtKB-KW"/>
</dbReference>
<dbReference type="Proteomes" id="UP000054544">
    <property type="component" value="Unassembled WGS sequence"/>
</dbReference>
<comment type="catalytic activity">
    <reaction evidence="1">
        <text>ATP + H2O = ADP + phosphate + H(+)</text>
        <dbReference type="Rhea" id="RHEA:13065"/>
        <dbReference type="ChEBI" id="CHEBI:15377"/>
        <dbReference type="ChEBI" id="CHEBI:15378"/>
        <dbReference type="ChEBI" id="CHEBI:30616"/>
        <dbReference type="ChEBI" id="CHEBI:43474"/>
        <dbReference type="ChEBI" id="CHEBI:456216"/>
        <dbReference type="EC" id="5.6.2.3"/>
    </reaction>
</comment>
<organism evidence="3 4">
    <name type="scientific">Metarhizium anisopliae BRIP 53293</name>
    <dbReference type="NCBI Taxonomy" id="1291518"/>
    <lineage>
        <taxon>Eukaryota</taxon>
        <taxon>Fungi</taxon>
        <taxon>Dikarya</taxon>
        <taxon>Ascomycota</taxon>
        <taxon>Pezizomycotina</taxon>
        <taxon>Sordariomycetes</taxon>
        <taxon>Hypocreomycetidae</taxon>
        <taxon>Hypocreales</taxon>
        <taxon>Clavicipitaceae</taxon>
        <taxon>Metarhizium</taxon>
    </lineage>
</organism>
<keyword evidence="4" id="KW-1185">Reference proteome</keyword>
<keyword evidence="1" id="KW-0227">DNA damage</keyword>
<dbReference type="Pfam" id="PF05970">
    <property type="entry name" value="PIF1"/>
    <property type="match status" value="1"/>
</dbReference>
<accession>A0A0D9NHH2</accession>
<dbReference type="AlphaFoldDB" id="A0A0D9NHH2"/>
<dbReference type="GO" id="GO:0043139">
    <property type="term" value="F:5'-3' DNA helicase activity"/>
    <property type="evidence" value="ECO:0007669"/>
    <property type="project" value="UniProtKB-EC"/>
</dbReference>
<reference evidence="4" key="1">
    <citation type="journal article" date="2014" name="BMC Genomics">
        <title>The genome sequence of the biocontrol fungus Metarhizium anisopliae and comparative genomics of Metarhizium species.</title>
        <authorList>
            <person name="Pattemore J.A."/>
            <person name="Hane J.K."/>
            <person name="Williams A.H."/>
            <person name="Wilson B.A."/>
            <person name="Stodart B.J."/>
            <person name="Ash G.J."/>
        </authorList>
    </citation>
    <scope>NUCLEOTIDE SEQUENCE [LARGE SCALE GENOMIC DNA]</scope>
    <source>
        <strain evidence="4">BRIP 53293</strain>
    </source>
</reference>
<keyword evidence="1" id="KW-0233">DNA recombination</keyword>
<comment type="similarity">
    <text evidence="1">Belongs to the helicase family.</text>
</comment>
<dbReference type="GO" id="GO:0005524">
    <property type="term" value="F:ATP binding"/>
    <property type="evidence" value="ECO:0007669"/>
    <property type="project" value="UniProtKB-KW"/>
</dbReference>
<keyword evidence="1" id="KW-0234">DNA repair</keyword>
<evidence type="ECO:0000313" key="4">
    <source>
        <dbReference type="Proteomes" id="UP000054544"/>
    </source>
</evidence>
<keyword evidence="1" id="KW-0347">Helicase</keyword>
<keyword evidence="1" id="KW-0067">ATP-binding</keyword>
<dbReference type="GO" id="GO:0016887">
    <property type="term" value="F:ATP hydrolysis activity"/>
    <property type="evidence" value="ECO:0007669"/>
    <property type="project" value="RHEA"/>
</dbReference>
<dbReference type="EMBL" id="KE384848">
    <property type="protein sequence ID" value="KJK73429.1"/>
    <property type="molecule type" value="Genomic_DNA"/>
</dbReference>
<dbReference type="InterPro" id="IPR010285">
    <property type="entry name" value="DNA_helicase_pif1-like_DEAD"/>
</dbReference>
<comment type="cofactor">
    <cofactor evidence="1">
        <name>Mg(2+)</name>
        <dbReference type="ChEBI" id="CHEBI:18420"/>
    </cofactor>
</comment>
<feature type="non-terminal residue" evidence="3">
    <location>
        <position position="315"/>
    </location>
</feature>
<proteinExistence type="inferred from homology"/>
<name>A0A0D9NHH2_METAN</name>
<keyword evidence="1" id="KW-0378">Hydrolase</keyword>
<dbReference type="GO" id="GO:0006281">
    <property type="term" value="P:DNA repair"/>
    <property type="evidence" value="ECO:0007669"/>
    <property type="project" value="UniProtKB-KW"/>
</dbReference>
<evidence type="ECO:0000259" key="2">
    <source>
        <dbReference type="Pfam" id="PF05970"/>
    </source>
</evidence>
<feature type="non-terminal residue" evidence="3">
    <location>
        <position position="1"/>
    </location>
</feature>